<evidence type="ECO:0000313" key="2">
    <source>
        <dbReference type="Proteomes" id="UP000321570"/>
    </source>
</evidence>
<proteinExistence type="predicted"/>
<name>A0A564YU94_HYMDI</name>
<evidence type="ECO:0000313" key="1">
    <source>
        <dbReference type="EMBL" id="VUZ50579.1"/>
    </source>
</evidence>
<reference evidence="1 2" key="1">
    <citation type="submission" date="2019-07" db="EMBL/GenBank/DDBJ databases">
        <authorList>
            <person name="Jastrzebski P J."/>
            <person name="Paukszto L."/>
            <person name="Jastrzebski P J."/>
        </authorList>
    </citation>
    <scope>NUCLEOTIDE SEQUENCE [LARGE SCALE GENOMIC DNA]</scope>
    <source>
        <strain evidence="1 2">WMS-il1</strain>
    </source>
</reference>
<gene>
    <name evidence="1" type="ORF">WMSIL1_LOCUS9453</name>
</gene>
<protein>
    <submittedName>
        <fullName evidence="1">Uncharacterized protein</fullName>
    </submittedName>
</protein>
<accession>A0A564YU94</accession>
<dbReference type="AlphaFoldDB" id="A0A564YU94"/>
<keyword evidence="2" id="KW-1185">Reference proteome</keyword>
<dbReference type="EMBL" id="CABIJS010000377">
    <property type="protein sequence ID" value="VUZ50579.1"/>
    <property type="molecule type" value="Genomic_DNA"/>
</dbReference>
<dbReference type="Proteomes" id="UP000321570">
    <property type="component" value="Unassembled WGS sequence"/>
</dbReference>
<organism evidence="1 2">
    <name type="scientific">Hymenolepis diminuta</name>
    <name type="common">Rat tapeworm</name>
    <dbReference type="NCBI Taxonomy" id="6216"/>
    <lineage>
        <taxon>Eukaryota</taxon>
        <taxon>Metazoa</taxon>
        <taxon>Spiralia</taxon>
        <taxon>Lophotrochozoa</taxon>
        <taxon>Platyhelminthes</taxon>
        <taxon>Cestoda</taxon>
        <taxon>Eucestoda</taxon>
        <taxon>Cyclophyllidea</taxon>
        <taxon>Hymenolepididae</taxon>
        <taxon>Hymenolepis</taxon>
    </lineage>
</organism>
<sequence>MTEGITSRRLRHKNLADKAVPITTSTTRKSVALRSKSSKLITNFPLYRIETALLAKNLKRTKKDELWPTNQQGTLLLHRNHNSKDLPYA</sequence>